<dbReference type="Pfam" id="PF00090">
    <property type="entry name" value="TSP_1"/>
    <property type="match status" value="4"/>
</dbReference>
<dbReference type="PANTHER" id="PTHR22906:SF43">
    <property type="entry name" value="PROPERDIN"/>
    <property type="match status" value="1"/>
</dbReference>
<dbReference type="PRINTS" id="PR01705">
    <property type="entry name" value="TSP1REPEAT"/>
</dbReference>
<keyword evidence="3" id="KW-0732">Signal</keyword>
<dbReference type="EMBL" id="JAWDGP010003406">
    <property type="protein sequence ID" value="KAK3774549.1"/>
    <property type="molecule type" value="Genomic_DNA"/>
</dbReference>
<sequence>HGDWGAWSEPSACSKSCGQGQAVRTRKCDSPEPWGGGMDCPGSDKDIQSCMVVKCPVDGGWSRWSVWADCSVTCGRGYREQVRTCDNPAPQHGGRDCEGEARVHKKCYTDRPCPVDGGWSKWSGYSKCRAHPCSKGVRVRSRRCASPRPAHGGRRCRGKRYERVECFNYDGCPQNGLWCQWSEWNACLSTCGERTSVRGRQRHCACPPSERGGLECEGESLEIEECRNMQPCPDSDEMEKPRTKVSDPEEVSLGPVFSETTMSDAGPEATPSSPLRAGIPARIGFVKESATGQH</sequence>
<evidence type="ECO:0000313" key="8">
    <source>
        <dbReference type="Proteomes" id="UP001283361"/>
    </source>
</evidence>
<keyword evidence="8" id="KW-1185">Reference proteome</keyword>
<dbReference type="PANTHER" id="PTHR22906">
    <property type="entry name" value="PROPERDIN"/>
    <property type="match status" value="1"/>
</dbReference>
<reference evidence="7" key="1">
    <citation type="journal article" date="2023" name="G3 (Bethesda)">
        <title>A reference genome for the long-term kleptoplast-retaining sea slug Elysia crispata morphotype clarki.</title>
        <authorList>
            <person name="Eastman K.E."/>
            <person name="Pendleton A.L."/>
            <person name="Shaikh M.A."/>
            <person name="Suttiyut T."/>
            <person name="Ogas R."/>
            <person name="Tomko P."/>
            <person name="Gavelis G."/>
            <person name="Widhalm J.R."/>
            <person name="Wisecaver J.H."/>
        </authorList>
    </citation>
    <scope>NUCLEOTIDE SEQUENCE</scope>
    <source>
        <strain evidence="7">ECLA1</strain>
    </source>
</reference>
<proteinExistence type="predicted"/>
<dbReference type="AlphaFoldDB" id="A0AAE0ZS29"/>
<comment type="caution">
    <text evidence="7">The sequence shown here is derived from an EMBL/GenBank/DDBJ whole genome shotgun (WGS) entry which is preliminary data.</text>
</comment>
<dbReference type="PROSITE" id="PS50092">
    <property type="entry name" value="TSP1"/>
    <property type="match status" value="4"/>
</dbReference>
<dbReference type="FunFam" id="2.20.100.10:FF:000001">
    <property type="entry name" value="semaphorin-5A isoform X1"/>
    <property type="match status" value="2"/>
</dbReference>
<protein>
    <submittedName>
        <fullName evidence="7">Uncharacterized protein</fullName>
    </submittedName>
</protein>
<evidence type="ECO:0000256" key="6">
    <source>
        <dbReference type="SAM" id="MobiDB-lite"/>
    </source>
</evidence>
<gene>
    <name evidence="7" type="ORF">RRG08_049485</name>
</gene>
<evidence type="ECO:0000256" key="1">
    <source>
        <dbReference type="ARBA" id="ARBA00004613"/>
    </source>
</evidence>
<evidence type="ECO:0000256" key="2">
    <source>
        <dbReference type="ARBA" id="ARBA00022525"/>
    </source>
</evidence>
<feature type="compositionally biased region" description="Basic and acidic residues" evidence="6">
    <location>
        <begin position="238"/>
        <end position="247"/>
    </location>
</feature>
<dbReference type="Proteomes" id="UP001283361">
    <property type="component" value="Unassembled WGS sequence"/>
</dbReference>
<dbReference type="SMART" id="SM00209">
    <property type="entry name" value="TSP1"/>
    <property type="match status" value="4"/>
</dbReference>
<dbReference type="Gene3D" id="2.20.100.10">
    <property type="entry name" value="Thrombospondin type-1 (TSP1) repeat"/>
    <property type="match status" value="4"/>
</dbReference>
<dbReference type="InterPro" id="IPR000884">
    <property type="entry name" value="TSP1_rpt"/>
</dbReference>
<name>A0AAE0ZS29_9GAST</name>
<dbReference type="FunFam" id="2.20.100.10:FF:000007">
    <property type="entry name" value="Thrombospondin 1"/>
    <property type="match status" value="1"/>
</dbReference>
<feature type="region of interest" description="Disordered" evidence="6">
    <location>
        <begin position="232"/>
        <end position="279"/>
    </location>
</feature>
<dbReference type="InterPro" id="IPR036383">
    <property type="entry name" value="TSP1_rpt_sf"/>
</dbReference>
<keyword evidence="5" id="KW-1015">Disulfide bond</keyword>
<comment type="subcellular location">
    <subcellularLocation>
        <location evidence="1">Secreted</location>
    </subcellularLocation>
</comment>
<dbReference type="InterPro" id="IPR052065">
    <property type="entry name" value="Compl_asym_regulator"/>
</dbReference>
<keyword evidence="2" id="KW-0964">Secreted</keyword>
<accession>A0AAE0ZS29</accession>
<organism evidence="7 8">
    <name type="scientific">Elysia crispata</name>
    <name type="common">lettuce slug</name>
    <dbReference type="NCBI Taxonomy" id="231223"/>
    <lineage>
        <taxon>Eukaryota</taxon>
        <taxon>Metazoa</taxon>
        <taxon>Spiralia</taxon>
        <taxon>Lophotrochozoa</taxon>
        <taxon>Mollusca</taxon>
        <taxon>Gastropoda</taxon>
        <taxon>Heterobranchia</taxon>
        <taxon>Euthyneura</taxon>
        <taxon>Panpulmonata</taxon>
        <taxon>Sacoglossa</taxon>
        <taxon>Placobranchoidea</taxon>
        <taxon>Plakobranchidae</taxon>
        <taxon>Elysia</taxon>
    </lineage>
</organism>
<feature type="non-terminal residue" evidence="7">
    <location>
        <position position="294"/>
    </location>
</feature>
<evidence type="ECO:0000256" key="3">
    <source>
        <dbReference type="ARBA" id="ARBA00022729"/>
    </source>
</evidence>
<keyword evidence="4" id="KW-0677">Repeat</keyword>
<evidence type="ECO:0000256" key="5">
    <source>
        <dbReference type="ARBA" id="ARBA00023157"/>
    </source>
</evidence>
<dbReference type="SUPFAM" id="SSF82895">
    <property type="entry name" value="TSP-1 type 1 repeat"/>
    <property type="match status" value="4"/>
</dbReference>
<evidence type="ECO:0000313" key="7">
    <source>
        <dbReference type="EMBL" id="KAK3774549.1"/>
    </source>
</evidence>
<evidence type="ECO:0000256" key="4">
    <source>
        <dbReference type="ARBA" id="ARBA00022737"/>
    </source>
</evidence>